<evidence type="ECO:0000313" key="6">
    <source>
        <dbReference type="Proteomes" id="UP000028980"/>
    </source>
</evidence>
<dbReference type="GO" id="GO:0030091">
    <property type="term" value="P:protein repair"/>
    <property type="evidence" value="ECO:0007669"/>
    <property type="project" value="InterPro"/>
</dbReference>
<dbReference type="AlphaFoldDB" id="A0A081DAW4"/>
<name>A0A081DAW4_NONUL</name>
<feature type="domain" description="MsrB" evidence="4">
    <location>
        <begin position="39"/>
        <end position="161"/>
    </location>
</feature>
<dbReference type="GO" id="GO:0006979">
    <property type="term" value="P:response to oxidative stress"/>
    <property type="evidence" value="ECO:0007669"/>
    <property type="project" value="InterPro"/>
</dbReference>
<dbReference type="InterPro" id="IPR002579">
    <property type="entry name" value="Met_Sox_Rdtase_MsrB_dom"/>
</dbReference>
<comment type="caution">
    <text evidence="5">The sequence shown here is derived from an EMBL/GenBank/DDBJ whole genome shotgun (WGS) entry which is preliminary data.</text>
</comment>
<dbReference type="PROSITE" id="PS51257">
    <property type="entry name" value="PROKAR_LIPOPROTEIN"/>
    <property type="match status" value="1"/>
</dbReference>
<gene>
    <name evidence="5" type="ORF">JCM19296_1657</name>
</gene>
<dbReference type="Gene3D" id="2.170.150.20">
    <property type="entry name" value="Peptide methionine sulfoxide reductase"/>
    <property type="match status" value="1"/>
</dbReference>
<dbReference type="EMBL" id="BBLG01000003">
    <property type="protein sequence ID" value="GAK76060.1"/>
    <property type="molecule type" value="Genomic_DNA"/>
</dbReference>
<dbReference type="InterPro" id="IPR028427">
    <property type="entry name" value="Met_Sox_Rdtase_MsrB"/>
</dbReference>
<reference evidence="5 6" key="1">
    <citation type="journal article" date="2014" name="Genome Announc.">
        <title>Draft Genome Sequences of Marine Flavobacterium Nonlabens Strains NR17, NR24, NR27, NR32, NR33, and Ara13.</title>
        <authorList>
            <person name="Nakanishi M."/>
            <person name="Meirelles P."/>
            <person name="Suzuki R."/>
            <person name="Takatani N."/>
            <person name="Mino S."/>
            <person name="Suda W."/>
            <person name="Oshima K."/>
            <person name="Hattori M."/>
            <person name="Ohkuma M."/>
            <person name="Hosokawa M."/>
            <person name="Miyashita K."/>
            <person name="Thompson F.L."/>
            <person name="Niwa A."/>
            <person name="Sawabe T."/>
            <person name="Sawabe T."/>
        </authorList>
    </citation>
    <scope>NUCLEOTIDE SEQUENCE [LARGE SCALE GENOMIC DNA]</scope>
    <source>
        <strain evidence="6">JCM19296</strain>
    </source>
</reference>
<dbReference type="InterPro" id="IPR011057">
    <property type="entry name" value="Mss4-like_sf"/>
</dbReference>
<dbReference type="NCBIfam" id="TIGR00357">
    <property type="entry name" value="peptide-methionine (R)-S-oxide reductase MsrB"/>
    <property type="match status" value="1"/>
</dbReference>
<dbReference type="Pfam" id="PF01641">
    <property type="entry name" value="SelR"/>
    <property type="match status" value="1"/>
</dbReference>
<dbReference type="GO" id="GO:0033743">
    <property type="term" value="F:peptide-methionine (R)-S-oxide reductase activity"/>
    <property type="evidence" value="ECO:0007669"/>
    <property type="project" value="UniProtKB-EC"/>
</dbReference>
<protein>
    <recommendedName>
        <fullName evidence="1">peptide-methionine (R)-S-oxide reductase</fullName>
        <ecNumber evidence="1">1.8.4.12</ecNumber>
    </recommendedName>
</protein>
<evidence type="ECO:0000256" key="3">
    <source>
        <dbReference type="ARBA" id="ARBA00048488"/>
    </source>
</evidence>
<dbReference type="EC" id="1.8.4.12" evidence="1"/>
<evidence type="ECO:0000259" key="4">
    <source>
        <dbReference type="PROSITE" id="PS51790"/>
    </source>
</evidence>
<dbReference type="PANTHER" id="PTHR10173:SF57">
    <property type="entry name" value="PEPTIDE-METHIONINE (R)-S-OXIDE REDUCTASE"/>
    <property type="match status" value="1"/>
</dbReference>
<keyword evidence="2 5" id="KW-0560">Oxidoreductase</keyword>
<dbReference type="SUPFAM" id="SSF51316">
    <property type="entry name" value="Mss4-like"/>
    <property type="match status" value="1"/>
</dbReference>
<evidence type="ECO:0000256" key="2">
    <source>
        <dbReference type="ARBA" id="ARBA00023002"/>
    </source>
</evidence>
<dbReference type="GO" id="GO:0005737">
    <property type="term" value="C:cytoplasm"/>
    <property type="evidence" value="ECO:0007669"/>
    <property type="project" value="TreeGrafter"/>
</dbReference>
<organism evidence="5 6">
    <name type="scientific">Nonlabens ulvanivorans</name>
    <name type="common">Persicivirga ulvanivorans</name>
    <dbReference type="NCBI Taxonomy" id="906888"/>
    <lineage>
        <taxon>Bacteria</taxon>
        <taxon>Pseudomonadati</taxon>
        <taxon>Bacteroidota</taxon>
        <taxon>Flavobacteriia</taxon>
        <taxon>Flavobacteriales</taxon>
        <taxon>Flavobacteriaceae</taxon>
        <taxon>Nonlabens</taxon>
    </lineage>
</organism>
<accession>A0A081DAW4</accession>
<evidence type="ECO:0000313" key="5">
    <source>
        <dbReference type="EMBL" id="GAK76060.1"/>
    </source>
</evidence>
<dbReference type="PANTHER" id="PTHR10173">
    <property type="entry name" value="METHIONINE SULFOXIDE REDUCTASE"/>
    <property type="match status" value="1"/>
</dbReference>
<dbReference type="PROSITE" id="PS51790">
    <property type="entry name" value="MSRB"/>
    <property type="match status" value="1"/>
</dbReference>
<proteinExistence type="predicted"/>
<sequence length="170" mass="18599">MKYLIIALTIIAAIGCKTSTTDLAQNDTQEKVYEVQKSDAQWKAELTPAQYDVLRRAGTERPHTSPLNKQYAAGTLICAACNAPVYDNANKFDSGTGWPSYDQAIEGQVERDVDYKIGYARTELKCNTCGSHLGHEFNDGPSDTTGKRHCINGVALEFIPEGEAIPALNK</sequence>
<dbReference type="Proteomes" id="UP000028980">
    <property type="component" value="Unassembled WGS sequence"/>
</dbReference>
<evidence type="ECO:0000256" key="1">
    <source>
        <dbReference type="ARBA" id="ARBA00012499"/>
    </source>
</evidence>
<comment type="catalytic activity">
    <reaction evidence="3">
        <text>L-methionyl-[protein] + [thioredoxin]-disulfide + H2O = L-methionyl-(R)-S-oxide-[protein] + [thioredoxin]-dithiol</text>
        <dbReference type="Rhea" id="RHEA:24164"/>
        <dbReference type="Rhea" id="RHEA-COMP:10698"/>
        <dbReference type="Rhea" id="RHEA-COMP:10700"/>
        <dbReference type="Rhea" id="RHEA-COMP:12313"/>
        <dbReference type="Rhea" id="RHEA-COMP:12314"/>
        <dbReference type="ChEBI" id="CHEBI:15377"/>
        <dbReference type="ChEBI" id="CHEBI:16044"/>
        <dbReference type="ChEBI" id="CHEBI:29950"/>
        <dbReference type="ChEBI" id="CHEBI:45764"/>
        <dbReference type="ChEBI" id="CHEBI:50058"/>
        <dbReference type="EC" id="1.8.4.12"/>
    </reaction>
</comment>